<keyword evidence="2" id="KW-0489">Methyltransferase</keyword>
<dbReference type="InterPro" id="IPR029063">
    <property type="entry name" value="SAM-dependent_MTases_sf"/>
</dbReference>
<keyword evidence="7" id="KW-1185">Reference proteome</keyword>
<evidence type="ECO:0000256" key="1">
    <source>
        <dbReference type="ARBA" id="ARBA00008361"/>
    </source>
</evidence>
<dbReference type="GO" id="GO:0008168">
    <property type="term" value="F:methyltransferase activity"/>
    <property type="evidence" value="ECO:0007669"/>
    <property type="project" value="UniProtKB-KW"/>
</dbReference>
<proteinExistence type="inferred from homology"/>
<organism evidence="6 7">
    <name type="scientific">Leptosia nina</name>
    <dbReference type="NCBI Taxonomy" id="320188"/>
    <lineage>
        <taxon>Eukaryota</taxon>
        <taxon>Metazoa</taxon>
        <taxon>Ecdysozoa</taxon>
        <taxon>Arthropoda</taxon>
        <taxon>Hexapoda</taxon>
        <taxon>Insecta</taxon>
        <taxon>Pterygota</taxon>
        <taxon>Neoptera</taxon>
        <taxon>Endopterygota</taxon>
        <taxon>Lepidoptera</taxon>
        <taxon>Glossata</taxon>
        <taxon>Ditrysia</taxon>
        <taxon>Papilionoidea</taxon>
        <taxon>Pieridae</taxon>
        <taxon>Pierinae</taxon>
        <taxon>Leptosia</taxon>
    </lineage>
</organism>
<dbReference type="Proteomes" id="UP001497472">
    <property type="component" value="Unassembled WGS sequence"/>
</dbReference>
<dbReference type="Pfam" id="PF01564">
    <property type="entry name" value="Spermine_synth"/>
    <property type="match status" value="1"/>
</dbReference>
<dbReference type="Gene3D" id="3.40.50.150">
    <property type="entry name" value="Vaccinia Virus protein VP39"/>
    <property type="match status" value="2"/>
</dbReference>
<keyword evidence="4" id="KW-0511">Multifunctional enzyme</keyword>
<evidence type="ECO:0000313" key="6">
    <source>
        <dbReference type="EMBL" id="CAK1549597.1"/>
    </source>
</evidence>
<evidence type="ECO:0000256" key="4">
    <source>
        <dbReference type="ARBA" id="ARBA00023268"/>
    </source>
</evidence>
<gene>
    <name evidence="6" type="ORF">LNINA_LOCUS8880</name>
</gene>
<evidence type="ECO:0000256" key="3">
    <source>
        <dbReference type="ARBA" id="ARBA00022679"/>
    </source>
</evidence>
<comment type="caution">
    <text evidence="6">The sequence shown here is derived from an EMBL/GenBank/DDBJ whole genome shotgun (WGS) entry which is preliminary data.</text>
</comment>
<evidence type="ECO:0000256" key="2">
    <source>
        <dbReference type="ARBA" id="ARBA00022603"/>
    </source>
</evidence>
<dbReference type="Pfam" id="PF13847">
    <property type="entry name" value="Methyltransf_31"/>
    <property type="match status" value="1"/>
</dbReference>
<dbReference type="SUPFAM" id="SSF53335">
    <property type="entry name" value="S-adenosyl-L-methionine-dependent methyltransferases"/>
    <property type="match status" value="2"/>
</dbReference>
<dbReference type="InterPro" id="IPR025714">
    <property type="entry name" value="Methyltranfer_dom"/>
</dbReference>
<dbReference type="CDD" id="cd02440">
    <property type="entry name" value="AdoMet_MTases"/>
    <property type="match status" value="1"/>
</dbReference>
<dbReference type="FunFam" id="3.40.50.150:FF:000110">
    <property type="entry name" value="methyltransferase-like protein 13 isoform X1"/>
    <property type="match status" value="1"/>
</dbReference>
<dbReference type="InterPro" id="IPR051419">
    <property type="entry name" value="Lys/N-term_MeTrsfase_sf"/>
</dbReference>
<protein>
    <recommendedName>
        <fullName evidence="5">Methyltransferase domain-containing protein</fullName>
    </recommendedName>
</protein>
<dbReference type="PANTHER" id="PTHR12176:SF78">
    <property type="entry name" value="EEF1A LYSINE AND N-TERMINAL METHYLTRANSFERASE"/>
    <property type="match status" value="1"/>
</dbReference>
<accession>A0AAV1JJV9</accession>
<dbReference type="EMBL" id="CAVLEF010000040">
    <property type="protein sequence ID" value="CAK1549597.1"/>
    <property type="molecule type" value="Genomic_DNA"/>
</dbReference>
<dbReference type="AlphaFoldDB" id="A0AAV1JJV9"/>
<feature type="domain" description="Methyltransferase" evidence="5">
    <location>
        <begin position="48"/>
        <end position="177"/>
    </location>
</feature>
<name>A0AAV1JJV9_9NEOP</name>
<evidence type="ECO:0000313" key="7">
    <source>
        <dbReference type="Proteomes" id="UP001497472"/>
    </source>
</evidence>
<keyword evidence="3" id="KW-0808">Transferase</keyword>
<dbReference type="PANTHER" id="PTHR12176">
    <property type="entry name" value="SAM-DEPENDENT METHYLTRANSFERASE SUPERFAMILY PROTEIN"/>
    <property type="match status" value="1"/>
</dbReference>
<sequence>MNLLPKSHKEFSEKDYWNKFFKKRGNKAFEWYGEYLELCTHLHKYMKPGDKILIPGCGNSSLSADLYDVGFKNITNIDVSEVVIRQMKAINLKRTDMSFIYMDAINTEFENETFNVVLDKGTLDALMPDDTEETVVKIDKYFQEIKRILKMGGRFICISLLQSHILAMLLEVFSDKSWMIRVVRCLEAEQKNAENGEGTTLPVFIVIVTKFKVMPKLLLEVCLAGDKMVRLETPQEVQNCIKSVQDTAFITNGLGKTSLDGDDEVSLDLMVPGEDRPRYTLYVVDQKKSQAANKYAVFIVPQGRESEWLFGTPAGRRQLQALAKYSRLVVAVLRREQHFESFDAVKEELAHSAKMLIPYGFSGQIPFLSVGSDVGRRVKVHEGSSKVSGDFVVEDVDVGDDTFRRLIFLDNQFLVQSEAKLKTVKRKNKTKQVIDFGHISQYHAFMCTCLPLTSGTEIAILGLGGGGLCMFLKKCYPKMRITAVDLDPAMVELAKSHFELEIDDWLSVQVKDGLDFLNDEAEHGSLYSYVMFDVDSKDRSLGLSCPPQQFLKEETLQHVDRILTNDGHFILNLVCRDKILQEKIMESLKRHFKHIASIKLYEEVNEIIFATNGNTEYKMDDLESAAKSLNVAARQSNLVKIKSVDLKDFLQSVTIVS</sequence>
<dbReference type="GO" id="GO:0032259">
    <property type="term" value="P:methylation"/>
    <property type="evidence" value="ECO:0007669"/>
    <property type="project" value="UniProtKB-KW"/>
</dbReference>
<evidence type="ECO:0000259" key="5">
    <source>
        <dbReference type="Pfam" id="PF13847"/>
    </source>
</evidence>
<comment type="similarity">
    <text evidence="1">Belongs to the methyltransferase superfamily.</text>
</comment>
<reference evidence="6 7" key="1">
    <citation type="submission" date="2023-11" db="EMBL/GenBank/DDBJ databases">
        <authorList>
            <person name="Okamura Y."/>
        </authorList>
    </citation>
    <scope>NUCLEOTIDE SEQUENCE [LARGE SCALE GENOMIC DNA]</scope>
</reference>